<evidence type="ECO:0000256" key="1">
    <source>
        <dbReference type="ARBA" id="ARBA00022723"/>
    </source>
</evidence>
<dbReference type="GO" id="GO:0002953">
    <property type="term" value="F:5'-deoxynucleotidase activity"/>
    <property type="evidence" value="ECO:0007669"/>
    <property type="project" value="InterPro"/>
</dbReference>
<keyword evidence="1" id="KW-0479">Metal-binding</keyword>
<dbReference type="PANTHER" id="PTHR11845:SF13">
    <property type="entry name" value="5'-DEOXYNUCLEOTIDASE HDDC2"/>
    <property type="match status" value="1"/>
</dbReference>
<keyword evidence="5" id="KW-1185">Reference proteome</keyword>
<dbReference type="InterPro" id="IPR039356">
    <property type="entry name" value="YfbR/HDDC2"/>
</dbReference>
<proteinExistence type="predicted"/>
<evidence type="ECO:0000256" key="2">
    <source>
        <dbReference type="ARBA" id="ARBA00022801"/>
    </source>
</evidence>
<evidence type="ECO:0000313" key="4">
    <source>
        <dbReference type="EMBL" id="KAJ3221867.1"/>
    </source>
</evidence>
<dbReference type="Pfam" id="PF13023">
    <property type="entry name" value="HD_3"/>
    <property type="match status" value="2"/>
</dbReference>
<evidence type="ECO:0000259" key="3">
    <source>
        <dbReference type="Pfam" id="PF13023"/>
    </source>
</evidence>
<dbReference type="Gene3D" id="1.10.3210.10">
    <property type="entry name" value="Hypothetical protein af1432"/>
    <property type="match status" value="2"/>
</dbReference>
<protein>
    <recommendedName>
        <fullName evidence="3">HD domain-containing protein</fullName>
    </recommendedName>
</protein>
<feature type="domain" description="HD" evidence="3">
    <location>
        <begin position="50"/>
        <end position="147"/>
    </location>
</feature>
<reference evidence="4" key="1">
    <citation type="submission" date="2020-05" db="EMBL/GenBank/DDBJ databases">
        <title>Phylogenomic resolution of chytrid fungi.</title>
        <authorList>
            <person name="Stajich J.E."/>
            <person name="Amses K."/>
            <person name="Simmons R."/>
            <person name="Seto K."/>
            <person name="Myers J."/>
            <person name="Bonds A."/>
            <person name="Quandt C.A."/>
            <person name="Barry K."/>
            <person name="Liu P."/>
            <person name="Grigoriev I."/>
            <person name="Longcore J.E."/>
            <person name="James T.Y."/>
        </authorList>
    </citation>
    <scope>NUCLEOTIDE SEQUENCE</scope>
    <source>
        <strain evidence="4">JEL0476</strain>
    </source>
</reference>
<accession>A0AAD5XWG7</accession>
<gene>
    <name evidence="4" type="ORF">HK099_003013</name>
</gene>
<dbReference type="SUPFAM" id="SSF109604">
    <property type="entry name" value="HD-domain/PDEase-like"/>
    <property type="match status" value="1"/>
</dbReference>
<organism evidence="4 5">
    <name type="scientific">Clydaea vesicula</name>
    <dbReference type="NCBI Taxonomy" id="447962"/>
    <lineage>
        <taxon>Eukaryota</taxon>
        <taxon>Fungi</taxon>
        <taxon>Fungi incertae sedis</taxon>
        <taxon>Chytridiomycota</taxon>
        <taxon>Chytridiomycota incertae sedis</taxon>
        <taxon>Chytridiomycetes</taxon>
        <taxon>Lobulomycetales</taxon>
        <taxon>Lobulomycetaceae</taxon>
        <taxon>Clydaea</taxon>
    </lineage>
</organism>
<keyword evidence="2" id="KW-0378">Hydrolase</keyword>
<sequence>MSTKPSSIIKFLHTIENLKTTKRTGWLENNVNKPESISDHMYAAFELPFLSGDISPSQNIPKEEKHRLESIAMDQLFETLEGAVNPIAVEIKEIWCEYEKALTKEALFVKDIDKFEMILQCFEYEKRQKKKMECFFNSTRGKFQSTFIKSLVTELLAEREEFFSNLNVQ</sequence>
<comment type="caution">
    <text evidence="4">The sequence shown here is derived from an EMBL/GenBank/DDBJ whole genome shotgun (WGS) entry which is preliminary data.</text>
</comment>
<dbReference type="AlphaFoldDB" id="A0AAD5XWG7"/>
<evidence type="ECO:0000313" key="5">
    <source>
        <dbReference type="Proteomes" id="UP001211065"/>
    </source>
</evidence>
<dbReference type="PANTHER" id="PTHR11845">
    <property type="entry name" value="5'-DEOXYNUCLEOTIDASE HDDC2"/>
    <property type="match status" value="1"/>
</dbReference>
<feature type="domain" description="HD" evidence="3">
    <location>
        <begin position="15"/>
        <end position="43"/>
    </location>
</feature>
<dbReference type="Proteomes" id="UP001211065">
    <property type="component" value="Unassembled WGS sequence"/>
</dbReference>
<name>A0AAD5XWG7_9FUNG</name>
<dbReference type="GO" id="GO:0046872">
    <property type="term" value="F:metal ion binding"/>
    <property type="evidence" value="ECO:0007669"/>
    <property type="project" value="UniProtKB-KW"/>
</dbReference>
<dbReference type="InterPro" id="IPR006674">
    <property type="entry name" value="HD_domain"/>
</dbReference>
<dbReference type="GO" id="GO:0005737">
    <property type="term" value="C:cytoplasm"/>
    <property type="evidence" value="ECO:0007669"/>
    <property type="project" value="TreeGrafter"/>
</dbReference>
<dbReference type="EMBL" id="JADGJW010000204">
    <property type="protein sequence ID" value="KAJ3221867.1"/>
    <property type="molecule type" value="Genomic_DNA"/>
</dbReference>